<sequence length="188" mass="22266">MLKKLLVLYPIIAITLAFAIDEGKIKTVMNLKIQKITTLLQDKELDRDVKQDRVYIVIDPVFDYKTMSKISLGKKWKTLTNKQKEDFTDKLKDKLKASYFEKLELYTDQKVILKSLKKLKNNRIKVYSDIIGKDDTYKVIYKFYKVKDSNDWLIYDVDITGVSIIQTYRKQFSKFLRKKSIDELIDSL</sequence>
<dbReference type="EMBL" id="FPHE01000161">
    <property type="protein sequence ID" value="SFV67428.1"/>
    <property type="molecule type" value="Genomic_DNA"/>
</dbReference>
<evidence type="ECO:0000313" key="1">
    <source>
        <dbReference type="EMBL" id="SFV67428.1"/>
    </source>
</evidence>
<dbReference type="PANTHER" id="PTHR36573">
    <property type="entry name" value="INTERMEMBRANE PHOSPHOLIPID TRANSPORT SYSTEM BINDING PROTEIN MLAC"/>
    <property type="match status" value="1"/>
</dbReference>
<organism evidence="1">
    <name type="scientific">hydrothermal vent metagenome</name>
    <dbReference type="NCBI Taxonomy" id="652676"/>
    <lineage>
        <taxon>unclassified sequences</taxon>
        <taxon>metagenomes</taxon>
        <taxon>ecological metagenomes</taxon>
    </lineage>
</organism>
<reference evidence="1" key="1">
    <citation type="submission" date="2016-10" db="EMBL/GenBank/DDBJ databases">
        <authorList>
            <person name="de Groot N.N."/>
        </authorList>
    </citation>
    <scope>NUCLEOTIDE SEQUENCE</scope>
</reference>
<gene>
    <name evidence="1" type="ORF">MNB_SV-12-534</name>
</gene>
<name>A0A1W1CNH9_9ZZZZ</name>
<dbReference type="AlphaFoldDB" id="A0A1W1CNH9"/>
<dbReference type="PANTHER" id="PTHR36573:SF1">
    <property type="entry name" value="INTERMEMBRANE PHOSPHOLIPID TRANSPORT SYSTEM BINDING PROTEIN MLAC"/>
    <property type="match status" value="1"/>
</dbReference>
<proteinExistence type="predicted"/>
<dbReference type="Gene3D" id="3.10.450.710">
    <property type="entry name" value="Tgt2/MlaC"/>
    <property type="match status" value="1"/>
</dbReference>
<accession>A0A1W1CNH9</accession>
<dbReference type="InterPro" id="IPR008869">
    <property type="entry name" value="MlaC/ttg2D"/>
</dbReference>
<protein>
    <submittedName>
        <fullName evidence="1">Putative periplasmic protein</fullName>
    </submittedName>
</protein>
<dbReference type="InterPro" id="IPR042245">
    <property type="entry name" value="Tgt2/MlaC_sf"/>
</dbReference>
<dbReference type="Pfam" id="PF05494">
    <property type="entry name" value="MlaC"/>
    <property type="match status" value="1"/>
</dbReference>